<dbReference type="Proteomes" id="UP000253083">
    <property type="component" value="Unassembled WGS sequence"/>
</dbReference>
<dbReference type="CDD" id="cd06445">
    <property type="entry name" value="ATase"/>
    <property type="match status" value="1"/>
</dbReference>
<dbReference type="GO" id="GO:0003824">
    <property type="term" value="F:catalytic activity"/>
    <property type="evidence" value="ECO:0007669"/>
    <property type="project" value="InterPro"/>
</dbReference>
<sequence>MTSYYQQVYDLVRSIPEGKVVTYGQIAKLIDRPRYARQVGYALAALPAGHDVPWHRVVNARGEISRRAVSDYEDYQQILLEDEGVEFELNGRIDLKSYQWVPDANH</sequence>
<dbReference type="RefSeq" id="WP_113954083.1">
    <property type="nucleotide sequence ID" value="NZ_QNRT01000002.1"/>
</dbReference>
<evidence type="ECO:0000313" key="3">
    <source>
        <dbReference type="EMBL" id="RBP51306.1"/>
    </source>
</evidence>
<keyword evidence="4" id="KW-1185">Reference proteome</keyword>
<protein>
    <submittedName>
        <fullName evidence="3">O(6)-alkylguanine repair protein YbaZ</fullName>
    </submittedName>
</protein>
<evidence type="ECO:0000259" key="2">
    <source>
        <dbReference type="Pfam" id="PF01035"/>
    </source>
</evidence>
<accession>A0A395JKI5</accession>
<evidence type="ECO:0000256" key="1">
    <source>
        <dbReference type="ARBA" id="ARBA00022763"/>
    </source>
</evidence>
<dbReference type="AlphaFoldDB" id="A0A395JKI5"/>
<name>A0A395JKI5_9GAMM</name>
<dbReference type="PANTHER" id="PTHR42942">
    <property type="entry name" value="6-O-METHYLGUANINE DNA METHYLTRANSFERASE"/>
    <property type="match status" value="1"/>
</dbReference>
<feature type="domain" description="Methylated-DNA-[protein]-cysteine S-methyltransferase DNA binding" evidence="2">
    <location>
        <begin position="4"/>
        <end position="85"/>
    </location>
</feature>
<dbReference type="SUPFAM" id="SSF46767">
    <property type="entry name" value="Methylated DNA-protein cysteine methyltransferase, C-terminal domain"/>
    <property type="match status" value="1"/>
</dbReference>
<dbReference type="InParanoid" id="A0A395JKI5"/>
<dbReference type="InterPro" id="IPR014048">
    <property type="entry name" value="MethylDNA_cys_MeTrfase_DNA-bd"/>
</dbReference>
<dbReference type="NCBIfam" id="TIGR00589">
    <property type="entry name" value="ogt"/>
    <property type="match status" value="1"/>
</dbReference>
<reference evidence="3 4" key="1">
    <citation type="submission" date="2018-06" db="EMBL/GenBank/DDBJ databases">
        <title>Genomic Encyclopedia of Type Strains, Phase IV (KMG-IV): sequencing the most valuable type-strain genomes for metagenomic binning, comparative biology and taxonomic classification.</title>
        <authorList>
            <person name="Goeker M."/>
        </authorList>
    </citation>
    <scope>NUCLEOTIDE SEQUENCE [LARGE SCALE GENOMIC DNA]</scope>
    <source>
        <strain evidence="3 4">DSM 24032</strain>
    </source>
</reference>
<dbReference type="GO" id="GO:0006281">
    <property type="term" value="P:DNA repair"/>
    <property type="evidence" value="ECO:0007669"/>
    <property type="project" value="InterPro"/>
</dbReference>
<dbReference type="InterPro" id="IPR036388">
    <property type="entry name" value="WH-like_DNA-bd_sf"/>
</dbReference>
<dbReference type="EMBL" id="QNRT01000002">
    <property type="protein sequence ID" value="RBP51306.1"/>
    <property type="molecule type" value="Genomic_DNA"/>
</dbReference>
<dbReference type="PANTHER" id="PTHR42942:SF1">
    <property type="entry name" value="ALKYLTRANSFERASE-LIKE PROTEIN 1"/>
    <property type="match status" value="1"/>
</dbReference>
<evidence type="ECO:0000313" key="4">
    <source>
        <dbReference type="Proteomes" id="UP000253083"/>
    </source>
</evidence>
<dbReference type="InterPro" id="IPR052520">
    <property type="entry name" value="ATL_DNA_repair"/>
</dbReference>
<gene>
    <name evidence="3" type="ORF">DFR28_102725</name>
</gene>
<keyword evidence="1" id="KW-0227">DNA damage</keyword>
<dbReference type="FunCoup" id="A0A395JKI5">
    <property type="interactions" value="77"/>
</dbReference>
<dbReference type="InterPro" id="IPR036217">
    <property type="entry name" value="MethylDNA_cys_MeTrfase_DNAb"/>
</dbReference>
<proteinExistence type="predicted"/>
<dbReference type="Pfam" id="PF01035">
    <property type="entry name" value="DNA_binding_1"/>
    <property type="match status" value="1"/>
</dbReference>
<dbReference type="OrthoDB" id="9132167at2"/>
<dbReference type="Gene3D" id="1.10.10.10">
    <property type="entry name" value="Winged helix-like DNA-binding domain superfamily/Winged helix DNA-binding domain"/>
    <property type="match status" value="1"/>
</dbReference>
<comment type="caution">
    <text evidence="3">The sequence shown here is derived from an EMBL/GenBank/DDBJ whole genome shotgun (WGS) entry which is preliminary data.</text>
</comment>
<organism evidence="3 4">
    <name type="scientific">Arenicella xantha</name>
    <dbReference type="NCBI Taxonomy" id="644221"/>
    <lineage>
        <taxon>Bacteria</taxon>
        <taxon>Pseudomonadati</taxon>
        <taxon>Pseudomonadota</taxon>
        <taxon>Gammaproteobacteria</taxon>
        <taxon>Arenicellales</taxon>
        <taxon>Arenicellaceae</taxon>
        <taxon>Arenicella</taxon>
    </lineage>
</organism>